<evidence type="ECO:0000313" key="2">
    <source>
        <dbReference type="Proteomes" id="UP000887013"/>
    </source>
</evidence>
<gene>
    <name evidence="1" type="ORF">NPIL_73171</name>
</gene>
<dbReference type="Proteomes" id="UP000887013">
    <property type="component" value="Unassembled WGS sequence"/>
</dbReference>
<protein>
    <submittedName>
        <fullName evidence="1">Uncharacterized protein</fullName>
    </submittedName>
</protein>
<keyword evidence="2" id="KW-1185">Reference proteome</keyword>
<reference evidence="1" key="1">
    <citation type="submission" date="2020-08" db="EMBL/GenBank/DDBJ databases">
        <title>Multicomponent nature underlies the extraordinary mechanical properties of spider dragline silk.</title>
        <authorList>
            <person name="Kono N."/>
            <person name="Nakamura H."/>
            <person name="Mori M."/>
            <person name="Yoshida Y."/>
            <person name="Ohtoshi R."/>
            <person name="Malay A.D."/>
            <person name="Moran D.A.P."/>
            <person name="Tomita M."/>
            <person name="Numata K."/>
            <person name="Arakawa K."/>
        </authorList>
    </citation>
    <scope>NUCLEOTIDE SEQUENCE</scope>
</reference>
<name>A0A8X6T4Z8_NEPPI</name>
<organism evidence="1 2">
    <name type="scientific">Nephila pilipes</name>
    <name type="common">Giant wood spider</name>
    <name type="synonym">Nephila maculata</name>
    <dbReference type="NCBI Taxonomy" id="299642"/>
    <lineage>
        <taxon>Eukaryota</taxon>
        <taxon>Metazoa</taxon>
        <taxon>Ecdysozoa</taxon>
        <taxon>Arthropoda</taxon>
        <taxon>Chelicerata</taxon>
        <taxon>Arachnida</taxon>
        <taxon>Araneae</taxon>
        <taxon>Araneomorphae</taxon>
        <taxon>Entelegynae</taxon>
        <taxon>Araneoidea</taxon>
        <taxon>Nephilidae</taxon>
        <taxon>Nephila</taxon>
    </lineage>
</organism>
<dbReference type="AlphaFoldDB" id="A0A8X6T4Z8"/>
<evidence type="ECO:0000313" key="1">
    <source>
        <dbReference type="EMBL" id="GFS73905.1"/>
    </source>
</evidence>
<accession>A0A8X6T4Z8</accession>
<dbReference type="EMBL" id="BMAW01001407">
    <property type="protein sequence ID" value="GFS73905.1"/>
    <property type="molecule type" value="Genomic_DNA"/>
</dbReference>
<comment type="caution">
    <text evidence="1">The sequence shown here is derived from an EMBL/GenBank/DDBJ whole genome shotgun (WGS) entry which is preliminary data.</text>
</comment>
<sequence>MEGKPVKVRKSPHGRKMTFSISSQSPSFLFCPFFSYLWSTRNRTDHWPQLAILFFAPFPSGTCSPFSLTKATHQRFRIKKGEKNVWWCFYDHTFLSIGEEEEVRKCRLVFGPPNDSSSPIKVKSPNK</sequence>
<dbReference type="OrthoDB" id="10451913at2759"/>
<proteinExistence type="predicted"/>